<accession>L0DUA4</accession>
<protein>
    <submittedName>
        <fullName evidence="2">Transposase like protein</fullName>
    </submittedName>
</protein>
<evidence type="ECO:0000313" key="2">
    <source>
        <dbReference type="EMBL" id="AGA32608.1"/>
    </source>
</evidence>
<dbReference type="EMBL" id="CP003989">
    <property type="protein sequence ID" value="AGA32608.1"/>
    <property type="molecule type" value="Genomic_DNA"/>
</dbReference>
<dbReference type="AlphaFoldDB" id="L0DUA4"/>
<dbReference type="STRING" id="1255043.TVNIR_0918"/>
<feature type="compositionally biased region" description="Basic and acidic residues" evidence="1">
    <location>
        <begin position="57"/>
        <end position="66"/>
    </location>
</feature>
<proteinExistence type="predicted"/>
<name>L0DUA4_THIND</name>
<dbReference type="PATRIC" id="fig|1255043.3.peg.923"/>
<dbReference type="RefSeq" id="WP_015257751.1">
    <property type="nucleotide sequence ID" value="NC_019902.2"/>
</dbReference>
<dbReference type="Proteomes" id="UP000010809">
    <property type="component" value="Chromosome"/>
</dbReference>
<evidence type="ECO:0000256" key="1">
    <source>
        <dbReference type="SAM" id="MobiDB-lite"/>
    </source>
</evidence>
<gene>
    <name evidence="2" type="ordered locus">TVNIR_0918</name>
</gene>
<sequence length="66" mass="7139">MGKPVTISGIGGHLRRNAQPLTVGARAPPEWYEDATEHAIVAEAGSAGDPYAQPVPEYEHDQRVSW</sequence>
<feature type="region of interest" description="Disordered" evidence="1">
    <location>
        <begin position="44"/>
        <end position="66"/>
    </location>
</feature>
<dbReference type="HOGENOM" id="CLU_2829934_0_0_6"/>
<evidence type="ECO:0000313" key="3">
    <source>
        <dbReference type="Proteomes" id="UP000010809"/>
    </source>
</evidence>
<dbReference type="KEGG" id="tni:TVNIR_0918"/>
<organism evidence="2 3">
    <name type="scientific">Thioalkalivibrio nitratireducens (strain DSM 14787 / UNIQEM 213 / ALEN2)</name>
    <dbReference type="NCBI Taxonomy" id="1255043"/>
    <lineage>
        <taxon>Bacteria</taxon>
        <taxon>Pseudomonadati</taxon>
        <taxon>Pseudomonadota</taxon>
        <taxon>Gammaproteobacteria</taxon>
        <taxon>Chromatiales</taxon>
        <taxon>Ectothiorhodospiraceae</taxon>
        <taxon>Thioalkalivibrio</taxon>
    </lineage>
</organism>
<reference evidence="2" key="1">
    <citation type="submission" date="2015-12" db="EMBL/GenBank/DDBJ databases">
        <authorList>
            <person name="Tikhonova T.V."/>
            <person name="Pavlov A.R."/>
            <person name="Beletsky A.V."/>
            <person name="Mardanov A.V."/>
            <person name="Sorokin D.Y."/>
            <person name="Ravin N.V."/>
            <person name="Popov V.O."/>
        </authorList>
    </citation>
    <scope>NUCLEOTIDE SEQUENCE</scope>
    <source>
        <strain evidence="2">DSM 14787</strain>
    </source>
</reference>
<keyword evidence="3" id="KW-1185">Reference proteome</keyword>